<protein>
    <submittedName>
        <fullName evidence="1">Uncharacterized protein</fullName>
    </submittedName>
</protein>
<reference evidence="1 2" key="1">
    <citation type="submission" date="2019-06" db="EMBL/GenBank/DDBJ databases">
        <title>Genome Sequence of the Brown Rot Fungal Pathogen Monilinia laxa.</title>
        <authorList>
            <person name="De Miccolis Angelini R.M."/>
            <person name="Landi L."/>
            <person name="Abate D."/>
            <person name="Pollastro S."/>
            <person name="Romanazzi G."/>
            <person name="Faretra F."/>
        </authorList>
    </citation>
    <scope>NUCLEOTIDE SEQUENCE [LARGE SCALE GENOMIC DNA]</scope>
    <source>
        <strain evidence="1 2">Mlax316</strain>
    </source>
</reference>
<evidence type="ECO:0000313" key="1">
    <source>
        <dbReference type="EMBL" id="KAB8295735.1"/>
    </source>
</evidence>
<sequence>MRSDDLYIVNLYSAISNLKKFEMSIDFTALRYLTVDKFNLDWVEDAHAMSNSFWMDAETFLPGLERLSIILNTSDARIYPIPAGYAGVAINTQLLDFSPTLIETLRHNQWMGRYVHASNFDLDSWHSSEECRSIYLEVRKHWGYWKKIHLKPVWMVYIVPFYTKSKSKDRILGPFMAVTTRYSVPIHIRCNADGTLPDQYDRIKELFGEEDLI</sequence>
<organism evidence="1 2">
    <name type="scientific">Monilinia laxa</name>
    <name type="common">Brown rot fungus</name>
    <name type="synonym">Sclerotinia laxa</name>
    <dbReference type="NCBI Taxonomy" id="61186"/>
    <lineage>
        <taxon>Eukaryota</taxon>
        <taxon>Fungi</taxon>
        <taxon>Dikarya</taxon>
        <taxon>Ascomycota</taxon>
        <taxon>Pezizomycotina</taxon>
        <taxon>Leotiomycetes</taxon>
        <taxon>Helotiales</taxon>
        <taxon>Sclerotiniaceae</taxon>
        <taxon>Monilinia</taxon>
    </lineage>
</organism>
<keyword evidence="2" id="KW-1185">Reference proteome</keyword>
<dbReference type="AlphaFoldDB" id="A0A5N6K0S3"/>
<dbReference type="EMBL" id="VIGI01000009">
    <property type="protein sequence ID" value="KAB8295735.1"/>
    <property type="molecule type" value="Genomic_DNA"/>
</dbReference>
<gene>
    <name evidence="1" type="ORF">EYC80_008560</name>
</gene>
<name>A0A5N6K0S3_MONLA</name>
<dbReference type="Proteomes" id="UP000326757">
    <property type="component" value="Unassembled WGS sequence"/>
</dbReference>
<accession>A0A5N6K0S3</accession>
<evidence type="ECO:0000313" key="2">
    <source>
        <dbReference type="Proteomes" id="UP000326757"/>
    </source>
</evidence>
<comment type="caution">
    <text evidence="1">The sequence shown here is derived from an EMBL/GenBank/DDBJ whole genome shotgun (WGS) entry which is preliminary data.</text>
</comment>
<dbReference type="OrthoDB" id="3547784at2759"/>
<proteinExistence type="predicted"/>